<evidence type="ECO:0000313" key="3">
    <source>
        <dbReference type="Proteomes" id="UP000240542"/>
    </source>
</evidence>
<protein>
    <submittedName>
        <fullName evidence="2">Uncharacterized protein</fullName>
    </submittedName>
</protein>
<keyword evidence="1" id="KW-0472">Membrane</keyword>
<name>A0A2P8D573_9ACTN</name>
<dbReference type="AlphaFoldDB" id="A0A2P8D573"/>
<reference evidence="2 3" key="1">
    <citation type="submission" date="2018-03" db="EMBL/GenBank/DDBJ databases">
        <title>Genomic Encyclopedia of Archaeal and Bacterial Type Strains, Phase II (KMG-II): from individual species to whole genera.</title>
        <authorList>
            <person name="Goeker M."/>
        </authorList>
    </citation>
    <scope>NUCLEOTIDE SEQUENCE [LARGE SCALE GENOMIC DNA]</scope>
    <source>
        <strain evidence="2 3">DSM 45312</strain>
    </source>
</reference>
<proteinExistence type="predicted"/>
<accession>A0A2P8D573</accession>
<gene>
    <name evidence="2" type="ORF">CLV63_118122</name>
</gene>
<evidence type="ECO:0000256" key="1">
    <source>
        <dbReference type="SAM" id="Phobius"/>
    </source>
</evidence>
<feature type="transmembrane region" description="Helical" evidence="1">
    <location>
        <begin position="17"/>
        <end position="37"/>
    </location>
</feature>
<keyword evidence="1" id="KW-0812">Transmembrane</keyword>
<evidence type="ECO:0000313" key="2">
    <source>
        <dbReference type="EMBL" id="PSK92361.1"/>
    </source>
</evidence>
<comment type="caution">
    <text evidence="2">The sequence shown here is derived from an EMBL/GenBank/DDBJ whole genome shotgun (WGS) entry which is preliminary data.</text>
</comment>
<keyword evidence="3" id="KW-1185">Reference proteome</keyword>
<organism evidence="2 3">
    <name type="scientific">Murinocardiopsis flavida</name>
    <dbReference type="NCBI Taxonomy" id="645275"/>
    <lineage>
        <taxon>Bacteria</taxon>
        <taxon>Bacillati</taxon>
        <taxon>Actinomycetota</taxon>
        <taxon>Actinomycetes</taxon>
        <taxon>Streptosporangiales</taxon>
        <taxon>Nocardiopsidaceae</taxon>
        <taxon>Murinocardiopsis</taxon>
    </lineage>
</organism>
<dbReference type="EMBL" id="PYGA01000018">
    <property type="protein sequence ID" value="PSK92361.1"/>
    <property type="molecule type" value="Genomic_DNA"/>
</dbReference>
<keyword evidence="1" id="KW-1133">Transmembrane helix</keyword>
<sequence>MGNVFTTVGIGPWDIEIGVVGGIILVVVIVVIVIANLK</sequence>
<dbReference type="Proteomes" id="UP000240542">
    <property type="component" value="Unassembled WGS sequence"/>
</dbReference>